<dbReference type="Gene3D" id="3.75.10.10">
    <property type="entry name" value="L-arginine/glycine Amidinotransferase, Chain A"/>
    <property type="match status" value="1"/>
</dbReference>
<dbReference type="SUPFAM" id="SSF55909">
    <property type="entry name" value="Pentein"/>
    <property type="match status" value="1"/>
</dbReference>
<evidence type="ECO:0000313" key="1">
    <source>
        <dbReference type="EMBL" id="OWZ84762.1"/>
    </source>
</evidence>
<protein>
    <submittedName>
        <fullName evidence="1">Amidinotransferase</fullName>
    </submittedName>
</protein>
<evidence type="ECO:0000313" key="2">
    <source>
        <dbReference type="Proteomes" id="UP000214588"/>
    </source>
</evidence>
<reference evidence="1 2" key="1">
    <citation type="submission" date="2017-06" db="EMBL/GenBank/DDBJ databases">
        <title>Draft Genome Sequence of Natranaerobius trueperi halophilic, alkalithermophilic bacteria from soda lakes.</title>
        <authorList>
            <person name="Zhao B."/>
        </authorList>
    </citation>
    <scope>NUCLEOTIDE SEQUENCE [LARGE SCALE GENOMIC DNA]</scope>
    <source>
        <strain evidence="1 2">DSM 18760</strain>
    </source>
</reference>
<dbReference type="GO" id="GO:0016990">
    <property type="term" value="F:arginine deiminase activity"/>
    <property type="evidence" value="ECO:0007669"/>
    <property type="project" value="TreeGrafter"/>
</dbReference>
<name>A0A226C173_9FIRM</name>
<dbReference type="GO" id="GO:0016740">
    <property type="term" value="F:transferase activity"/>
    <property type="evidence" value="ECO:0007669"/>
    <property type="project" value="UniProtKB-KW"/>
</dbReference>
<dbReference type="PANTHER" id="PTHR47271:SF2">
    <property type="entry name" value="ARGININE DEIMINASE"/>
    <property type="match status" value="1"/>
</dbReference>
<dbReference type="PANTHER" id="PTHR47271">
    <property type="entry name" value="ARGININE DEIMINASE"/>
    <property type="match status" value="1"/>
</dbReference>
<dbReference type="Pfam" id="PF02274">
    <property type="entry name" value="ADI"/>
    <property type="match status" value="2"/>
</dbReference>
<comment type="caution">
    <text evidence="1">The sequence shown here is derived from an EMBL/GenBank/DDBJ whole genome shotgun (WGS) entry which is preliminary data.</text>
</comment>
<dbReference type="RefSeq" id="WP_089022566.1">
    <property type="nucleotide sequence ID" value="NZ_NIQC01000002.1"/>
</dbReference>
<dbReference type="EMBL" id="NIQC01000002">
    <property type="protein sequence ID" value="OWZ84762.1"/>
    <property type="molecule type" value="Genomic_DNA"/>
</dbReference>
<dbReference type="OrthoDB" id="9807502at2"/>
<dbReference type="Proteomes" id="UP000214588">
    <property type="component" value="Unassembled WGS sequence"/>
</dbReference>
<keyword evidence="1" id="KW-0808">Transferase</keyword>
<dbReference type="GO" id="GO:0019546">
    <property type="term" value="P:L-arginine deiminase pathway"/>
    <property type="evidence" value="ECO:0007669"/>
    <property type="project" value="TreeGrafter"/>
</dbReference>
<organism evidence="1 2">
    <name type="scientific">Natranaerobius trueperi</name>
    <dbReference type="NCBI Taxonomy" id="759412"/>
    <lineage>
        <taxon>Bacteria</taxon>
        <taxon>Bacillati</taxon>
        <taxon>Bacillota</taxon>
        <taxon>Clostridia</taxon>
        <taxon>Natranaerobiales</taxon>
        <taxon>Natranaerobiaceae</taxon>
        <taxon>Natranaerobius</taxon>
    </lineage>
</organism>
<gene>
    <name evidence="1" type="ORF">CDO51_01710</name>
</gene>
<dbReference type="AlphaFoldDB" id="A0A226C173"/>
<keyword evidence="2" id="KW-1185">Reference proteome</keyword>
<sequence length="292" mass="33281">MKYNGVSEVNKLRTVLVKHAKDAYVSQKYLEKYWKQYNFLTCPDYERAIEEYEKFLKLLQLNVDDVYFLPEDESGIDSIYVHDPAVITPKGAILGNMGKENRKKEPDSMGEYLKELRIPIIGQITGNGKLEGGDVVWLDEETVAIGIGYRTNKEGIRQFKQLTKDTVKEVIEVDLPHLNGPQECIHLMSLISPIDNDLAVVYSKFMAVSFREYLLERGYKLVEVSDYEFHTQACNVLAIAPRKCIMLSGNPETRDKLEKEGVEVLTYIGDEISHKGMGGPTCLTRPIFRTTD</sequence>
<accession>A0A226C173</accession>
<proteinExistence type="predicted"/>